<evidence type="ECO:0000256" key="1">
    <source>
        <dbReference type="SAM" id="Phobius"/>
    </source>
</evidence>
<accession>A0A227KSQ3</accession>
<evidence type="ECO:0000313" key="3">
    <source>
        <dbReference type="Proteomes" id="UP000214610"/>
    </source>
</evidence>
<keyword evidence="3" id="KW-1185">Reference proteome</keyword>
<gene>
    <name evidence="2" type="ORF">ADH67_00820</name>
</gene>
<reference evidence="3" key="1">
    <citation type="submission" date="2017-05" db="EMBL/GenBank/DDBJ databases">
        <title>Improved OligoMM genomes.</title>
        <authorList>
            <person name="Garzetti D."/>
        </authorList>
    </citation>
    <scope>NUCLEOTIDE SEQUENCE [LARGE SCALE GENOMIC DNA]</scope>
    <source>
        <strain evidence="3">YL45</strain>
    </source>
</reference>
<feature type="transmembrane region" description="Helical" evidence="1">
    <location>
        <begin position="53"/>
        <end position="71"/>
    </location>
</feature>
<dbReference type="EMBL" id="NHMP01000001">
    <property type="protein sequence ID" value="OXE50877.1"/>
    <property type="molecule type" value="Genomic_DNA"/>
</dbReference>
<keyword evidence="1" id="KW-0472">Membrane</keyword>
<organism evidence="2 3">
    <name type="scientific">Turicimonas muris</name>
    <dbReference type="NCBI Taxonomy" id="1796652"/>
    <lineage>
        <taxon>Bacteria</taxon>
        <taxon>Pseudomonadati</taxon>
        <taxon>Pseudomonadota</taxon>
        <taxon>Betaproteobacteria</taxon>
        <taxon>Burkholderiales</taxon>
        <taxon>Sutterellaceae</taxon>
        <taxon>Turicimonas</taxon>
    </lineage>
</organism>
<dbReference type="Proteomes" id="UP000214610">
    <property type="component" value="Unassembled WGS sequence"/>
</dbReference>
<proteinExistence type="predicted"/>
<comment type="caution">
    <text evidence="2">The sequence shown here is derived from an EMBL/GenBank/DDBJ whole genome shotgun (WGS) entry which is preliminary data.</text>
</comment>
<sequence>MNCSNTSLYLFDTFFKFRIFLEISFFIAIIISLTCFLALYLVNEENAEKPNKVGIYSFFYSLGALVLIVILPSKAMIEHVLNCGC</sequence>
<evidence type="ECO:0000313" key="2">
    <source>
        <dbReference type="EMBL" id="OXE50877.1"/>
    </source>
</evidence>
<protein>
    <submittedName>
        <fullName evidence="2">Uncharacterized protein</fullName>
    </submittedName>
</protein>
<keyword evidence="1" id="KW-1133">Transmembrane helix</keyword>
<name>A0A227KSQ3_9BURK</name>
<keyword evidence="1" id="KW-0812">Transmembrane</keyword>
<feature type="transmembrane region" description="Helical" evidence="1">
    <location>
        <begin position="20"/>
        <end position="41"/>
    </location>
</feature>
<dbReference type="AlphaFoldDB" id="A0A227KSQ3"/>